<organism evidence="1 2">
    <name type="scientific">Sporothrix schenckii 1099-18</name>
    <dbReference type="NCBI Taxonomy" id="1397361"/>
    <lineage>
        <taxon>Eukaryota</taxon>
        <taxon>Fungi</taxon>
        <taxon>Dikarya</taxon>
        <taxon>Ascomycota</taxon>
        <taxon>Pezizomycotina</taxon>
        <taxon>Sordariomycetes</taxon>
        <taxon>Sordariomycetidae</taxon>
        <taxon>Ophiostomatales</taxon>
        <taxon>Ophiostomataceae</taxon>
        <taxon>Sporothrix</taxon>
    </lineage>
</organism>
<gene>
    <name evidence="1" type="ORF">SPSK_06772</name>
</gene>
<evidence type="ECO:0000313" key="1">
    <source>
        <dbReference type="EMBL" id="KJR89398.1"/>
    </source>
</evidence>
<dbReference type="KEGG" id="ssck:SPSK_06772"/>
<dbReference type="RefSeq" id="XP_016592074.1">
    <property type="nucleotide sequence ID" value="XM_016733468.1"/>
</dbReference>
<dbReference type="EMBL" id="AXCR01000001">
    <property type="protein sequence ID" value="KJR89398.1"/>
    <property type="molecule type" value="Genomic_DNA"/>
</dbReference>
<dbReference type="VEuPathDB" id="FungiDB:SPSK_06772"/>
<reference evidence="1 2" key="1">
    <citation type="journal article" date="2014" name="BMC Genomics">
        <title>Comparative genomics of the major fungal agents of human and animal Sporotrichosis: Sporothrix schenckii and Sporothrix brasiliensis.</title>
        <authorList>
            <person name="Teixeira M.M."/>
            <person name="de Almeida L.G."/>
            <person name="Kubitschek-Barreira P."/>
            <person name="Alves F.L."/>
            <person name="Kioshima E.S."/>
            <person name="Abadio A.K."/>
            <person name="Fernandes L."/>
            <person name="Derengowski L.S."/>
            <person name="Ferreira K.S."/>
            <person name="Souza R.C."/>
            <person name="Ruiz J.C."/>
            <person name="de Andrade N.C."/>
            <person name="Paes H.C."/>
            <person name="Nicola A.M."/>
            <person name="Albuquerque P."/>
            <person name="Gerber A.L."/>
            <person name="Martins V.P."/>
            <person name="Peconick L.D."/>
            <person name="Neto A.V."/>
            <person name="Chaucanez C.B."/>
            <person name="Silva P.A."/>
            <person name="Cunha O.L."/>
            <person name="de Oliveira F.F."/>
            <person name="dos Santos T.C."/>
            <person name="Barros A.L."/>
            <person name="Soares M.A."/>
            <person name="de Oliveira L.M."/>
            <person name="Marini M.M."/>
            <person name="Villalobos-Duno H."/>
            <person name="Cunha M.M."/>
            <person name="de Hoog S."/>
            <person name="da Silveira J.F."/>
            <person name="Henrissat B."/>
            <person name="Nino-Vega G.A."/>
            <person name="Cisalpino P.S."/>
            <person name="Mora-Montes H.M."/>
            <person name="Almeida S.R."/>
            <person name="Stajich J.E."/>
            <person name="Lopes-Bezerra L.M."/>
            <person name="Vasconcelos A.T."/>
            <person name="Felipe M.S."/>
        </authorList>
    </citation>
    <scope>NUCLEOTIDE SEQUENCE [LARGE SCALE GENOMIC DNA]</scope>
    <source>
        <strain evidence="1 2">1099-18</strain>
    </source>
</reference>
<evidence type="ECO:0000313" key="2">
    <source>
        <dbReference type="Proteomes" id="UP000033710"/>
    </source>
</evidence>
<dbReference type="AlphaFoldDB" id="A0A0F2MI71"/>
<name>A0A0F2MI71_SPOSC</name>
<accession>A0A0F2MI71</accession>
<comment type="caution">
    <text evidence="1">The sequence shown here is derived from an EMBL/GenBank/DDBJ whole genome shotgun (WGS) entry which is preliminary data.</text>
</comment>
<dbReference type="GeneID" id="27668745"/>
<dbReference type="Proteomes" id="UP000033710">
    <property type="component" value="Unassembled WGS sequence"/>
</dbReference>
<proteinExistence type="predicted"/>
<sequence>MQSLSFFHLLLVRPRPIPASNLTFLCPASLVSSPTTEFHEATGAAVEPCAVHSRPRIQTKQIQTYEARQAEWKAWVNTVARTSEDATPLLTKEWLRRPTG</sequence>
<reference evidence="1 2" key="2">
    <citation type="journal article" date="2015" name="Eukaryot. Cell">
        <title>Asexual propagation of a virulent clone complex in a human and feline outbreak of sporotrichosis.</title>
        <authorList>
            <person name="Teixeira Mde M."/>
            <person name="Rodrigues A.M."/>
            <person name="Tsui C.K."/>
            <person name="de Almeida L.G."/>
            <person name="Van Diepeningen A.D."/>
            <person name="van den Ende B.G."/>
            <person name="Fernandes G.F."/>
            <person name="Kano R."/>
            <person name="Hamelin R.C."/>
            <person name="Lopes-Bezerra L.M."/>
            <person name="Vasconcelos A.T."/>
            <person name="de Hoog S."/>
            <person name="de Camargo Z.P."/>
            <person name="Felipe M.S."/>
        </authorList>
    </citation>
    <scope>NUCLEOTIDE SEQUENCE [LARGE SCALE GENOMIC DNA]</scope>
    <source>
        <strain evidence="1 2">1099-18</strain>
    </source>
</reference>
<protein>
    <submittedName>
        <fullName evidence="1">Uncharacterized protein</fullName>
    </submittedName>
</protein>